<accession>A0A4Z1FA25</accession>
<dbReference type="SUPFAM" id="SSF53474">
    <property type="entry name" value="alpha/beta-Hydrolases"/>
    <property type="match status" value="1"/>
</dbReference>
<evidence type="ECO:0000313" key="1">
    <source>
        <dbReference type="EMBL" id="TGO21415.1"/>
    </source>
</evidence>
<protein>
    <submittedName>
        <fullName evidence="1">Uncharacterized protein</fullName>
    </submittedName>
</protein>
<dbReference type="InterPro" id="IPR029058">
    <property type="entry name" value="AB_hydrolase_fold"/>
</dbReference>
<dbReference type="InterPro" id="IPR005152">
    <property type="entry name" value="Lipase_secreted"/>
</dbReference>
<comment type="caution">
    <text evidence="1">The sequence shown here is derived from an EMBL/GenBank/DDBJ whole genome shotgun (WGS) entry which is preliminary data.</text>
</comment>
<dbReference type="GO" id="GO:0016042">
    <property type="term" value="P:lipid catabolic process"/>
    <property type="evidence" value="ECO:0007669"/>
    <property type="project" value="InterPro"/>
</dbReference>
<dbReference type="PANTHER" id="PTHR34853">
    <property type="match status" value="1"/>
</dbReference>
<keyword evidence="2" id="KW-1185">Reference proteome</keyword>
<dbReference type="GO" id="GO:0004806">
    <property type="term" value="F:triacylglycerol lipase activity"/>
    <property type="evidence" value="ECO:0007669"/>
    <property type="project" value="InterPro"/>
</dbReference>
<name>A0A4Z1FA25_9HELO</name>
<dbReference type="Proteomes" id="UP000297910">
    <property type="component" value="Unassembled WGS sequence"/>
</dbReference>
<dbReference type="Gene3D" id="3.40.50.1820">
    <property type="entry name" value="alpha/beta hydrolase"/>
    <property type="match status" value="1"/>
</dbReference>
<dbReference type="PANTHER" id="PTHR34853:SF1">
    <property type="entry name" value="LIPASE 5"/>
    <property type="match status" value="1"/>
</dbReference>
<dbReference type="EMBL" id="PQXI01000220">
    <property type="protein sequence ID" value="TGO21415.1"/>
    <property type="molecule type" value="Genomic_DNA"/>
</dbReference>
<gene>
    <name evidence="1" type="ORF">BPAE_0221g00100</name>
</gene>
<proteinExistence type="predicted"/>
<dbReference type="AlphaFoldDB" id="A0A4Z1FA25"/>
<sequence length="190" mass="20468">MVAPKLSPGPMVPPNQTIIHHYLANPAAAKDVIYSIVAARSAFPSLGSKFASIGHSQGGGAAWAIAQNHAKEKIEGYLGGVAISPTTDIRNVFTEEGHAAVNTYKEVEGGGAVEMGLFLPLALEGNLLRYGWRDNEWVIKYKDLIMKGGKEINRPLSVVHGEKDLLIDFTLTEKAVDDTAMNILILSWSS</sequence>
<organism evidence="1 2">
    <name type="scientific">Botrytis paeoniae</name>
    <dbReference type="NCBI Taxonomy" id="278948"/>
    <lineage>
        <taxon>Eukaryota</taxon>
        <taxon>Fungi</taxon>
        <taxon>Dikarya</taxon>
        <taxon>Ascomycota</taxon>
        <taxon>Pezizomycotina</taxon>
        <taxon>Leotiomycetes</taxon>
        <taxon>Helotiales</taxon>
        <taxon>Sclerotiniaceae</taxon>
        <taxon>Botrytis</taxon>
    </lineage>
</organism>
<evidence type="ECO:0000313" key="2">
    <source>
        <dbReference type="Proteomes" id="UP000297910"/>
    </source>
</evidence>
<reference evidence="1 2" key="1">
    <citation type="submission" date="2017-12" db="EMBL/GenBank/DDBJ databases">
        <title>Comparative genomics of Botrytis spp.</title>
        <authorList>
            <person name="Valero-Jimenez C.A."/>
            <person name="Tapia P."/>
            <person name="Veloso J."/>
            <person name="Silva-Moreno E."/>
            <person name="Staats M."/>
            <person name="Valdes J.H."/>
            <person name="Van Kan J.A.L."/>
        </authorList>
    </citation>
    <scope>NUCLEOTIDE SEQUENCE [LARGE SCALE GENOMIC DNA]</scope>
    <source>
        <strain evidence="1 2">Bp0003</strain>
    </source>
</reference>